<dbReference type="CDD" id="cd01324">
    <property type="entry name" value="cbb3_Oxidase_CcoQ"/>
    <property type="match status" value="1"/>
</dbReference>
<evidence type="ECO:0000256" key="1">
    <source>
        <dbReference type="SAM" id="MobiDB-lite"/>
    </source>
</evidence>
<name>A0ABP7SPU1_9BURK</name>
<feature type="region of interest" description="Disordered" evidence="1">
    <location>
        <begin position="46"/>
        <end position="67"/>
    </location>
</feature>
<dbReference type="InterPro" id="IPR008621">
    <property type="entry name" value="Cbb3-typ_cyt_oxidase_comp"/>
</dbReference>
<sequence length="67" mass="7240">MAIAYIFTDASSVMTVVSLATFVGILWWTFGLKRSADFDTAANLPFADDGDGDDDRIAVPNSEKKHG</sequence>
<protein>
    <recommendedName>
        <fullName evidence="5">CcoQ/FixQ family Cbb3-type cytochrome c oxidase assembly chaperone</fullName>
    </recommendedName>
</protein>
<evidence type="ECO:0008006" key="5">
    <source>
        <dbReference type="Google" id="ProtNLM"/>
    </source>
</evidence>
<dbReference type="Pfam" id="PF05545">
    <property type="entry name" value="FixQ"/>
    <property type="match status" value="1"/>
</dbReference>
<organism evidence="3 4">
    <name type="scientific">Actimicrobium antarcticum</name>
    <dbReference type="NCBI Taxonomy" id="1051899"/>
    <lineage>
        <taxon>Bacteria</taxon>
        <taxon>Pseudomonadati</taxon>
        <taxon>Pseudomonadota</taxon>
        <taxon>Betaproteobacteria</taxon>
        <taxon>Burkholderiales</taxon>
        <taxon>Oxalobacteraceae</taxon>
        <taxon>Actimicrobium</taxon>
    </lineage>
</organism>
<evidence type="ECO:0000313" key="3">
    <source>
        <dbReference type="EMBL" id="GAA4014768.1"/>
    </source>
</evidence>
<keyword evidence="2" id="KW-0812">Transmembrane</keyword>
<evidence type="ECO:0000256" key="2">
    <source>
        <dbReference type="SAM" id="Phobius"/>
    </source>
</evidence>
<keyword evidence="2" id="KW-1133">Transmembrane helix</keyword>
<keyword evidence="4" id="KW-1185">Reference proteome</keyword>
<accession>A0ABP7SPU1</accession>
<proteinExistence type="predicted"/>
<dbReference type="Proteomes" id="UP001501353">
    <property type="component" value="Unassembled WGS sequence"/>
</dbReference>
<feature type="transmembrane region" description="Helical" evidence="2">
    <location>
        <begin position="12"/>
        <end position="30"/>
    </location>
</feature>
<dbReference type="EMBL" id="BAAAZE010000005">
    <property type="protein sequence ID" value="GAA4014768.1"/>
    <property type="molecule type" value="Genomic_DNA"/>
</dbReference>
<dbReference type="RefSeq" id="WP_344761810.1">
    <property type="nucleotide sequence ID" value="NZ_BAAAZE010000005.1"/>
</dbReference>
<evidence type="ECO:0000313" key="4">
    <source>
        <dbReference type="Proteomes" id="UP001501353"/>
    </source>
</evidence>
<reference evidence="4" key="1">
    <citation type="journal article" date="2019" name="Int. J. Syst. Evol. Microbiol.">
        <title>The Global Catalogue of Microorganisms (GCM) 10K type strain sequencing project: providing services to taxonomists for standard genome sequencing and annotation.</title>
        <authorList>
            <consortium name="The Broad Institute Genomics Platform"/>
            <consortium name="The Broad Institute Genome Sequencing Center for Infectious Disease"/>
            <person name="Wu L."/>
            <person name="Ma J."/>
        </authorList>
    </citation>
    <scope>NUCLEOTIDE SEQUENCE [LARGE SCALE GENOMIC DNA]</scope>
    <source>
        <strain evidence="4">JCM 16673</strain>
    </source>
</reference>
<comment type="caution">
    <text evidence="3">The sequence shown here is derived from an EMBL/GenBank/DDBJ whole genome shotgun (WGS) entry which is preliminary data.</text>
</comment>
<keyword evidence="2" id="KW-0472">Membrane</keyword>
<gene>
    <name evidence="3" type="ORF">GCM10022212_06670</name>
</gene>